<evidence type="ECO:0000256" key="6">
    <source>
        <dbReference type="SAM" id="MobiDB-lite"/>
    </source>
</evidence>
<comment type="similarity">
    <text evidence="1">Belongs to the peptidase S66 family.</text>
</comment>
<reference evidence="9 10" key="1">
    <citation type="submission" date="2024-09" db="EMBL/GenBank/DDBJ databases">
        <title>Floridaenema gen nov. (Aerosakkonemataceae, Aerosakkonematales ord. nov., Cyanobacteria) from benthic tropical and subtropical fresh waters, with the description of four new species.</title>
        <authorList>
            <person name="Moretto J.A."/>
            <person name="Berthold D.E."/>
            <person name="Lefler F.W."/>
            <person name="Huang I.-S."/>
            <person name="Laughinghouse H. IV."/>
        </authorList>
    </citation>
    <scope>NUCLEOTIDE SEQUENCE [LARGE SCALE GENOMIC DNA]</scope>
    <source>
        <strain evidence="9 10">BLCC-F50</strain>
    </source>
</reference>
<keyword evidence="2" id="KW-0121">Carboxypeptidase</keyword>
<evidence type="ECO:0000313" key="9">
    <source>
        <dbReference type="EMBL" id="MFB2896383.1"/>
    </source>
</evidence>
<evidence type="ECO:0000259" key="7">
    <source>
        <dbReference type="Pfam" id="PF02016"/>
    </source>
</evidence>
<dbReference type="SUPFAM" id="SSF52317">
    <property type="entry name" value="Class I glutamine amidotransferase-like"/>
    <property type="match status" value="1"/>
</dbReference>
<dbReference type="Pfam" id="PF17676">
    <property type="entry name" value="Peptidase_S66C"/>
    <property type="match status" value="1"/>
</dbReference>
<evidence type="ECO:0000313" key="10">
    <source>
        <dbReference type="Proteomes" id="UP001576784"/>
    </source>
</evidence>
<organism evidence="9 10">
    <name type="scientific">Floridaenema flaviceps BLCC-F50</name>
    <dbReference type="NCBI Taxonomy" id="3153642"/>
    <lineage>
        <taxon>Bacteria</taxon>
        <taxon>Bacillati</taxon>
        <taxon>Cyanobacteriota</taxon>
        <taxon>Cyanophyceae</taxon>
        <taxon>Oscillatoriophycideae</taxon>
        <taxon>Aerosakkonematales</taxon>
        <taxon>Aerosakkonemataceae</taxon>
        <taxon>Floridanema</taxon>
        <taxon>Floridanema flaviceps</taxon>
    </lineage>
</organism>
<evidence type="ECO:0000256" key="4">
    <source>
        <dbReference type="ARBA" id="ARBA00022801"/>
    </source>
</evidence>
<sequence>MLNFCQIPAPLQPGDLLQVIAPSGALREMSAFEKGVEIWRKHGYQVQICDGITERWGYLAGQDQHRRYQLKEAWFNPDVKGILCARGGFGSTRLLEDWRWGDGEMGRWRDGEMGRWGDGENTPPTSLPPHPPTPVGQASCLSSPVKWLIGFSDVTALLWSLGKVGISGVHGPMLTTIASEPEWSIERLFDWVEGRCLKPLSGVGWGGGKVSGVLLPANLTVATHLLGTPLQPEFDGVILALEDVTEFPYRIDRQLTQWRMSGIFSKVKGIALGRFSRCEPAPNTPSLAIEEVLRDRLCDLGIPIVSDLPFGHDGPNATLPVGILAQLDADAGVLSFEF</sequence>
<name>A0ABV4XXB2_9CYAN</name>
<protein>
    <submittedName>
        <fullName evidence="9">LD-carboxypeptidase</fullName>
    </submittedName>
</protein>
<evidence type="ECO:0000256" key="3">
    <source>
        <dbReference type="ARBA" id="ARBA00022670"/>
    </source>
</evidence>
<feature type="region of interest" description="Disordered" evidence="6">
    <location>
        <begin position="113"/>
        <end position="135"/>
    </location>
</feature>
<dbReference type="InterPro" id="IPR027478">
    <property type="entry name" value="LdcA_N"/>
</dbReference>
<accession>A0ABV4XXB2</accession>
<dbReference type="PIRSF" id="PIRSF028757">
    <property type="entry name" value="LD-carboxypeptidase"/>
    <property type="match status" value="1"/>
</dbReference>
<evidence type="ECO:0000256" key="5">
    <source>
        <dbReference type="ARBA" id="ARBA00022825"/>
    </source>
</evidence>
<feature type="domain" description="LD-carboxypeptidase C-terminal" evidence="8">
    <location>
        <begin position="211"/>
        <end position="327"/>
    </location>
</feature>
<dbReference type="RefSeq" id="WP_413266012.1">
    <property type="nucleotide sequence ID" value="NZ_JBHFNR010000198.1"/>
</dbReference>
<proteinExistence type="inferred from homology"/>
<dbReference type="Pfam" id="PF02016">
    <property type="entry name" value="Peptidase_S66"/>
    <property type="match status" value="1"/>
</dbReference>
<dbReference type="InterPro" id="IPR040449">
    <property type="entry name" value="Peptidase_S66_N"/>
</dbReference>
<keyword evidence="10" id="KW-1185">Reference proteome</keyword>
<keyword evidence="3" id="KW-0645">Protease</keyword>
<dbReference type="PANTHER" id="PTHR30237">
    <property type="entry name" value="MURAMOYLTETRAPEPTIDE CARBOXYPEPTIDASE"/>
    <property type="match status" value="1"/>
</dbReference>
<evidence type="ECO:0000256" key="2">
    <source>
        <dbReference type="ARBA" id="ARBA00022645"/>
    </source>
</evidence>
<keyword evidence="5" id="KW-0720">Serine protease</keyword>
<dbReference type="Proteomes" id="UP001576784">
    <property type="component" value="Unassembled WGS sequence"/>
</dbReference>
<dbReference type="InterPro" id="IPR040921">
    <property type="entry name" value="Peptidase_S66C"/>
</dbReference>
<dbReference type="Gene3D" id="3.40.50.10740">
    <property type="entry name" value="Class I glutamine amidotransferase-like"/>
    <property type="match status" value="1"/>
</dbReference>
<feature type="compositionally biased region" description="Pro residues" evidence="6">
    <location>
        <begin position="125"/>
        <end position="134"/>
    </location>
</feature>
<gene>
    <name evidence="9" type="ORF">ACE1CI_26025</name>
</gene>
<dbReference type="Gene3D" id="3.50.30.60">
    <property type="entry name" value="LD-carboxypeptidase A C-terminal domain-like"/>
    <property type="match status" value="1"/>
</dbReference>
<dbReference type="SUPFAM" id="SSF141986">
    <property type="entry name" value="LD-carboxypeptidase A C-terminal domain-like"/>
    <property type="match status" value="1"/>
</dbReference>
<dbReference type="InterPro" id="IPR027461">
    <property type="entry name" value="Carboxypeptidase_A_C_sf"/>
</dbReference>
<keyword evidence="4" id="KW-0378">Hydrolase</keyword>
<dbReference type="EMBL" id="JBHFNR010000198">
    <property type="protein sequence ID" value="MFB2896383.1"/>
    <property type="molecule type" value="Genomic_DNA"/>
</dbReference>
<dbReference type="InterPro" id="IPR003507">
    <property type="entry name" value="S66_fam"/>
</dbReference>
<evidence type="ECO:0000256" key="1">
    <source>
        <dbReference type="ARBA" id="ARBA00010233"/>
    </source>
</evidence>
<comment type="caution">
    <text evidence="9">The sequence shown here is derived from an EMBL/GenBank/DDBJ whole genome shotgun (WGS) entry which is preliminary data.</text>
</comment>
<dbReference type="CDD" id="cd07025">
    <property type="entry name" value="Peptidase_S66"/>
    <property type="match status" value="1"/>
</dbReference>
<dbReference type="PANTHER" id="PTHR30237:SF2">
    <property type="entry name" value="MUREIN TETRAPEPTIDE CARBOXYPEPTIDASE"/>
    <property type="match status" value="1"/>
</dbReference>
<feature type="domain" description="LD-carboxypeptidase N-terminal" evidence="7">
    <location>
        <begin position="18"/>
        <end position="100"/>
    </location>
</feature>
<dbReference type="InterPro" id="IPR029062">
    <property type="entry name" value="Class_I_gatase-like"/>
</dbReference>
<evidence type="ECO:0000259" key="8">
    <source>
        <dbReference type="Pfam" id="PF17676"/>
    </source>
</evidence>